<sequence>MTPTLSQEIRSLRSLSYICGACISLMLYYHALSLEEEIELVRKGKRSRVALLLLIDVVLRECGMLFFATVTSGFIDIGEQVCYALIIFMMFYGSLSAASAHSIVLYRIFILWDNRKFISYTLISGFLLCFGATIVLSVFEGERLSDQFTYISHACIFSSSRSKYMIAVWCPMVIYNFCVLVFLFVGILGNPRRQDSQIVFLLYRDGFLMFMGFFVLRIARLIPSTFINAGEIFPVLIVTWTLEGMLSRRLLLRVRQIESGNAGSVYLWQPSQQESSSASGTLKLVSTIQVCEETEMRVL</sequence>
<dbReference type="EMBL" id="KV429089">
    <property type="protein sequence ID" value="KZT66442.1"/>
    <property type="molecule type" value="Genomic_DNA"/>
</dbReference>
<name>A0A165N2X6_9APHY</name>
<feature type="transmembrane region" description="Helical" evidence="1">
    <location>
        <begin position="166"/>
        <end position="189"/>
    </location>
</feature>
<organism evidence="2 3">
    <name type="scientific">Daedalea quercina L-15889</name>
    <dbReference type="NCBI Taxonomy" id="1314783"/>
    <lineage>
        <taxon>Eukaryota</taxon>
        <taxon>Fungi</taxon>
        <taxon>Dikarya</taxon>
        <taxon>Basidiomycota</taxon>
        <taxon>Agaricomycotina</taxon>
        <taxon>Agaricomycetes</taxon>
        <taxon>Polyporales</taxon>
        <taxon>Fomitopsis</taxon>
    </lineage>
</organism>
<keyword evidence="1" id="KW-0472">Membrane</keyword>
<feature type="transmembrane region" description="Helical" evidence="1">
    <location>
        <begin position="83"/>
        <end position="105"/>
    </location>
</feature>
<protein>
    <submittedName>
        <fullName evidence="2">Uncharacterized protein</fullName>
    </submittedName>
</protein>
<dbReference type="OrthoDB" id="2800034at2759"/>
<dbReference type="AlphaFoldDB" id="A0A165N2X6"/>
<keyword evidence="1" id="KW-0812">Transmembrane</keyword>
<evidence type="ECO:0000313" key="3">
    <source>
        <dbReference type="Proteomes" id="UP000076727"/>
    </source>
</evidence>
<feature type="transmembrane region" description="Helical" evidence="1">
    <location>
        <begin position="201"/>
        <end position="219"/>
    </location>
</feature>
<accession>A0A165N2X6</accession>
<reference evidence="2 3" key="1">
    <citation type="journal article" date="2016" name="Mol. Biol. Evol.">
        <title>Comparative Genomics of Early-Diverging Mushroom-Forming Fungi Provides Insights into the Origins of Lignocellulose Decay Capabilities.</title>
        <authorList>
            <person name="Nagy L.G."/>
            <person name="Riley R."/>
            <person name="Tritt A."/>
            <person name="Adam C."/>
            <person name="Daum C."/>
            <person name="Floudas D."/>
            <person name="Sun H."/>
            <person name="Yadav J.S."/>
            <person name="Pangilinan J."/>
            <person name="Larsson K.H."/>
            <person name="Matsuura K."/>
            <person name="Barry K."/>
            <person name="Labutti K."/>
            <person name="Kuo R."/>
            <person name="Ohm R.A."/>
            <person name="Bhattacharya S.S."/>
            <person name="Shirouzu T."/>
            <person name="Yoshinaga Y."/>
            <person name="Martin F.M."/>
            <person name="Grigoriev I.V."/>
            <person name="Hibbett D.S."/>
        </authorList>
    </citation>
    <scope>NUCLEOTIDE SEQUENCE [LARGE SCALE GENOMIC DNA]</scope>
    <source>
        <strain evidence="2 3">L-15889</strain>
    </source>
</reference>
<gene>
    <name evidence="2" type="ORF">DAEQUDRAFT_695599</name>
</gene>
<proteinExistence type="predicted"/>
<keyword evidence="1" id="KW-1133">Transmembrane helix</keyword>
<keyword evidence="3" id="KW-1185">Reference proteome</keyword>
<feature type="transmembrane region" description="Helical" evidence="1">
    <location>
        <begin position="225"/>
        <end position="246"/>
    </location>
</feature>
<feature type="transmembrane region" description="Helical" evidence="1">
    <location>
        <begin position="117"/>
        <end position="139"/>
    </location>
</feature>
<evidence type="ECO:0000256" key="1">
    <source>
        <dbReference type="SAM" id="Phobius"/>
    </source>
</evidence>
<evidence type="ECO:0000313" key="2">
    <source>
        <dbReference type="EMBL" id="KZT66442.1"/>
    </source>
</evidence>
<dbReference type="Proteomes" id="UP000076727">
    <property type="component" value="Unassembled WGS sequence"/>
</dbReference>
<feature type="transmembrane region" description="Helical" evidence="1">
    <location>
        <begin position="49"/>
        <end position="71"/>
    </location>
</feature>